<dbReference type="InterPro" id="IPR036390">
    <property type="entry name" value="WH_DNA-bd_sf"/>
</dbReference>
<dbReference type="Gene3D" id="1.10.10.10">
    <property type="entry name" value="Winged helix-like DNA-binding domain superfamily/Winged helix DNA-binding domain"/>
    <property type="match status" value="1"/>
</dbReference>
<evidence type="ECO:0000256" key="1">
    <source>
        <dbReference type="ARBA" id="ARBA00023015"/>
    </source>
</evidence>
<organism evidence="5 6">
    <name type="scientific">Pseudoleptotrichia goodfellowii</name>
    <dbReference type="NCBI Taxonomy" id="157692"/>
    <lineage>
        <taxon>Bacteria</taxon>
        <taxon>Fusobacteriati</taxon>
        <taxon>Fusobacteriota</taxon>
        <taxon>Fusobacteriia</taxon>
        <taxon>Fusobacteriales</taxon>
        <taxon>Leptotrichiaceae</taxon>
        <taxon>Pseudoleptotrichia</taxon>
    </lineage>
</organism>
<evidence type="ECO:0000256" key="2">
    <source>
        <dbReference type="ARBA" id="ARBA00023125"/>
    </source>
</evidence>
<evidence type="ECO:0000313" key="6">
    <source>
        <dbReference type="Proteomes" id="UP000321606"/>
    </source>
</evidence>
<dbReference type="GO" id="GO:0003700">
    <property type="term" value="F:DNA-binding transcription factor activity"/>
    <property type="evidence" value="ECO:0007669"/>
    <property type="project" value="InterPro"/>
</dbReference>
<keyword evidence="1" id="KW-0805">Transcription regulation</keyword>
<dbReference type="InterPro" id="IPR036388">
    <property type="entry name" value="WH-like_DNA-bd_sf"/>
</dbReference>
<dbReference type="STRING" id="714315.GCA_000516535_00841"/>
<dbReference type="InterPro" id="IPR000524">
    <property type="entry name" value="Tscrpt_reg_HTH_GntR"/>
</dbReference>
<dbReference type="Gene3D" id="1.20.120.530">
    <property type="entry name" value="GntR ligand-binding domain-like"/>
    <property type="match status" value="1"/>
</dbReference>
<evidence type="ECO:0000256" key="3">
    <source>
        <dbReference type="ARBA" id="ARBA00023163"/>
    </source>
</evidence>
<dbReference type="SUPFAM" id="SSF46785">
    <property type="entry name" value="Winged helix' DNA-binding domain"/>
    <property type="match status" value="1"/>
</dbReference>
<accession>A0A510J9D6</accession>
<dbReference type="OrthoDB" id="95728at2"/>
<keyword evidence="2" id="KW-0238">DNA-binding</keyword>
<dbReference type="KEGG" id="lgo:JCM16774_0850"/>
<evidence type="ECO:0000313" key="5">
    <source>
        <dbReference type="EMBL" id="BBM35920.1"/>
    </source>
</evidence>
<dbReference type="InterPro" id="IPR011711">
    <property type="entry name" value="GntR_C"/>
</dbReference>
<proteinExistence type="predicted"/>
<evidence type="ECO:0000259" key="4">
    <source>
        <dbReference type="PROSITE" id="PS50949"/>
    </source>
</evidence>
<dbReference type="Proteomes" id="UP000321606">
    <property type="component" value="Chromosome"/>
</dbReference>
<dbReference type="SUPFAM" id="SSF48008">
    <property type="entry name" value="GntR ligand-binding domain-like"/>
    <property type="match status" value="1"/>
</dbReference>
<gene>
    <name evidence="5" type="ORF">JCM16774_0850</name>
</gene>
<protein>
    <submittedName>
        <fullName evidence="5">GntR family transcriptional regulator</fullName>
    </submittedName>
</protein>
<feature type="domain" description="HTH gntR-type" evidence="4">
    <location>
        <begin position="3"/>
        <end position="70"/>
    </location>
</feature>
<dbReference type="Pfam" id="PF00392">
    <property type="entry name" value="GntR"/>
    <property type="match status" value="1"/>
</dbReference>
<dbReference type="PANTHER" id="PTHR43537">
    <property type="entry name" value="TRANSCRIPTIONAL REGULATOR, GNTR FAMILY"/>
    <property type="match status" value="1"/>
</dbReference>
<dbReference type="InterPro" id="IPR008920">
    <property type="entry name" value="TF_FadR/GntR_C"/>
</dbReference>
<dbReference type="EMBL" id="AP019822">
    <property type="protein sequence ID" value="BBM35920.1"/>
    <property type="molecule type" value="Genomic_DNA"/>
</dbReference>
<dbReference type="GO" id="GO:0003677">
    <property type="term" value="F:DNA binding"/>
    <property type="evidence" value="ECO:0007669"/>
    <property type="project" value="UniProtKB-KW"/>
</dbReference>
<dbReference type="RefSeq" id="WP_026737360.1">
    <property type="nucleotide sequence ID" value="NZ_AP019822.1"/>
</dbReference>
<dbReference type="Pfam" id="PF07729">
    <property type="entry name" value="FCD"/>
    <property type="match status" value="1"/>
</dbReference>
<sequence length="220" mass="25920">MKQKLDTLAYEYIKGKILNNEFKAKDTISEKQIAEELSISKTPVKEALSQLENENFVIINPRKSVSVTEVDLKLIRDVFQVRSRIEPLLVELTIFFLNKDELKTALSEFKKRFEKMGKKEKVSGKEFDKLYDGYRYFFAGNCGNLFFARQMNLVYDHLHRIRRVLYGENNRRLEAIEEHISIIDLILNENPPIKIIRELCEKHVEAAQMDFFKNLNNLNI</sequence>
<dbReference type="PANTHER" id="PTHR43537:SF24">
    <property type="entry name" value="GLUCONATE OPERON TRANSCRIPTIONAL REPRESSOR"/>
    <property type="match status" value="1"/>
</dbReference>
<name>A0A510J9D6_9FUSO</name>
<keyword evidence="3" id="KW-0804">Transcription</keyword>
<dbReference type="PROSITE" id="PS50949">
    <property type="entry name" value="HTH_GNTR"/>
    <property type="match status" value="1"/>
</dbReference>
<dbReference type="AlphaFoldDB" id="A0A510J9D6"/>
<reference evidence="5 6" key="1">
    <citation type="submission" date="2019-07" db="EMBL/GenBank/DDBJ databases">
        <title>Complete Genome Sequence of Leptotrichia goodfellowii Strain JCM 16774.</title>
        <authorList>
            <person name="Watanabe S."/>
            <person name="Cui L."/>
        </authorList>
    </citation>
    <scope>NUCLEOTIDE SEQUENCE [LARGE SCALE GENOMIC DNA]</scope>
    <source>
        <strain evidence="5 6">JCM16774</strain>
    </source>
</reference>
<dbReference type="SMART" id="SM00345">
    <property type="entry name" value="HTH_GNTR"/>
    <property type="match status" value="1"/>
</dbReference>